<evidence type="ECO:0000313" key="8">
    <source>
        <dbReference type="Proteomes" id="UP001161247"/>
    </source>
</evidence>
<dbReference type="SUPFAM" id="SSF117070">
    <property type="entry name" value="LEA14-like"/>
    <property type="match status" value="1"/>
</dbReference>
<keyword evidence="2 5" id="KW-0812">Transmembrane</keyword>
<dbReference type="Gene3D" id="2.60.40.1820">
    <property type="match status" value="1"/>
</dbReference>
<feature type="domain" description="Late embryogenesis abundant protein LEA-2 subgroup" evidence="6">
    <location>
        <begin position="119"/>
        <end position="218"/>
    </location>
</feature>
<keyword evidence="8" id="KW-1185">Reference proteome</keyword>
<protein>
    <submittedName>
        <fullName evidence="7">OLC1v1029891C1</fullName>
    </submittedName>
</protein>
<keyword evidence="3 5" id="KW-1133">Transmembrane helix</keyword>
<sequence>MAEKEQEKPLAPASQHRVLDIELEKDDDHRVWSTEEMKKKKKKKNRENINSKCIKWCGCITALLLILAVVALVLKFTVLHIKDPVLKVNSVTIQGLKVGGALGSNPLLPGTNLTLISDVSVKNPNFASFKFDNTTTSVYYGGKIVGEALTPAGIAKARKTVRLNVTVDVLVDQIWTVPRLGSDLLAGVLPVSSYTKISGKVKILKIVKKGVVVRMNCTMNIDIRSQSITDQNCKRHVSF</sequence>
<reference evidence="7" key="1">
    <citation type="submission" date="2023-03" db="EMBL/GenBank/DDBJ databases">
        <authorList>
            <person name="Julca I."/>
        </authorList>
    </citation>
    <scope>NUCLEOTIDE SEQUENCE</scope>
</reference>
<proteinExistence type="predicted"/>
<keyword evidence="4 5" id="KW-0472">Membrane</keyword>
<dbReference type="AlphaFoldDB" id="A0AAV1CI39"/>
<dbReference type="InterPro" id="IPR044839">
    <property type="entry name" value="NDR1-like"/>
</dbReference>
<dbReference type="PANTHER" id="PTHR31234">
    <property type="entry name" value="LATE EMBRYOGENESIS ABUNDANT (LEA) HYDROXYPROLINE-RICH GLYCOPROTEIN FAMILY"/>
    <property type="match status" value="1"/>
</dbReference>
<evidence type="ECO:0000256" key="3">
    <source>
        <dbReference type="ARBA" id="ARBA00022989"/>
    </source>
</evidence>
<accession>A0AAV1CI39</accession>
<dbReference type="GO" id="GO:0098542">
    <property type="term" value="P:defense response to other organism"/>
    <property type="evidence" value="ECO:0007669"/>
    <property type="project" value="InterPro"/>
</dbReference>
<evidence type="ECO:0000256" key="1">
    <source>
        <dbReference type="ARBA" id="ARBA00004167"/>
    </source>
</evidence>
<organism evidence="7 8">
    <name type="scientific">Oldenlandia corymbosa var. corymbosa</name>
    <dbReference type="NCBI Taxonomy" id="529605"/>
    <lineage>
        <taxon>Eukaryota</taxon>
        <taxon>Viridiplantae</taxon>
        <taxon>Streptophyta</taxon>
        <taxon>Embryophyta</taxon>
        <taxon>Tracheophyta</taxon>
        <taxon>Spermatophyta</taxon>
        <taxon>Magnoliopsida</taxon>
        <taxon>eudicotyledons</taxon>
        <taxon>Gunneridae</taxon>
        <taxon>Pentapetalae</taxon>
        <taxon>asterids</taxon>
        <taxon>lamiids</taxon>
        <taxon>Gentianales</taxon>
        <taxon>Rubiaceae</taxon>
        <taxon>Rubioideae</taxon>
        <taxon>Spermacoceae</taxon>
        <taxon>Hedyotis-Oldenlandia complex</taxon>
        <taxon>Oldenlandia</taxon>
    </lineage>
</organism>
<evidence type="ECO:0000313" key="7">
    <source>
        <dbReference type="EMBL" id="CAI9094197.1"/>
    </source>
</evidence>
<dbReference type="InterPro" id="IPR004864">
    <property type="entry name" value="LEA_2"/>
</dbReference>
<comment type="subcellular location">
    <subcellularLocation>
        <location evidence="1">Membrane</location>
        <topology evidence="1">Single-pass membrane protein</topology>
    </subcellularLocation>
</comment>
<dbReference type="Pfam" id="PF03168">
    <property type="entry name" value="LEA_2"/>
    <property type="match status" value="1"/>
</dbReference>
<evidence type="ECO:0000259" key="6">
    <source>
        <dbReference type="Pfam" id="PF03168"/>
    </source>
</evidence>
<gene>
    <name evidence="7" type="ORF">OLC1_LOCUS5418</name>
</gene>
<dbReference type="GO" id="GO:0016020">
    <property type="term" value="C:membrane"/>
    <property type="evidence" value="ECO:0007669"/>
    <property type="project" value="UniProtKB-SubCell"/>
</dbReference>
<name>A0AAV1CI39_OLDCO</name>
<dbReference type="PANTHER" id="PTHR31234:SF65">
    <property type="entry name" value="LATE EMBRYOGENESIS ABUNDANT PROTEIN, LEA_2 SUBGROUP"/>
    <property type="match status" value="1"/>
</dbReference>
<dbReference type="EMBL" id="OX459119">
    <property type="protein sequence ID" value="CAI9094197.1"/>
    <property type="molecule type" value="Genomic_DNA"/>
</dbReference>
<dbReference type="Proteomes" id="UP001161247">
    <property type="component" value="Chromosome 2"/>
</dbReference>
<evidence type="ECO:0000256" key="2">
    <source>
        <dbReference type="ARBA" id="ARBA00022692"/>
    </source>
</evidence>
<feature type="transmembrane region" description="Helical" evidence="5">
    <location>
        <begin position="53"/>
        <end position="74"/>
    </location>
</feature>
<evidence type="ECO:0000256" key="5">
    <source>
        <dbReference type="SAM" id="Phobius"/>
    </source>
</evidence>
<evidence type="ECO:0000256" key="4">
    <source>
        <dbReference type="ARBA" id="ARBA00023136"/>
    </source>
</evidence>